<gene>
    <name evidence="3" type="ORF">QWY29_04305</name>
</gene>
<comment type="caution">
    <text evidence="3">The sequence shown here is derived from an EMBL/GenBank/DDBJ whole genome shotgun (WGS) entry which is preliminary data.</text>
</comment>
<dbReference type="PRINTS" id="PR00111">
    <property type="entry name" value="ABHYDROLASE"/>
</dbReference>
<dbReference type="EMBL" id="JAUHJR010000001">
    <property type="protein sequence ID" value="MDN4160565.1"/>
    <property type="molecule type" value="Genomic_DNA"/>
</dbReference>
<dbReference type="PANTHER" id="PTHR43039">
    <property type="entry name" value="ESTERASE-RELATED"/>
    <property type="match status" value="1"/>
</dbReference>
<keyword evidence="4" id="KW-1185">Reference proteome</keyword>
<accession>A0ABT8EQZ6</accession>
<dbReference type="Gene3D" id="3.40.50.1820">
    <property type="entry name" value="alpha/beta hydrolase"/>
    <property type="match status" value="1"/>
</dbReference>
<reference evidence="3" key="1">
    <citation type="submission" date="2023-06" db="EMBL/GenBank/DDBJ databases">
        <title>Draft genome sequence of Nocardioides sp. SOB72.</title>
        <authorList>
            <person name="Zhang G."/>
        </authorList>
    </citation>
    <scope>NUCLEOTIDE SEQUENCE</scope>
    <source>
        <strain evidence="3">SOB72</strain>
    </source>
</reference>
<comment type="similarity">
    <text evidence="1">Belongs to the AB hydrolase superfamily.</text>
</comment>
<sequence length="269" mass="29019">MDVLARNNVTVLGPADGQPLVFAHGFGCDQSMWRHVAPAFADRYRVVTFDFVGGGGSDPAAYDPDKYATLDGYRADLLDVVRALDLRDVVLVGHSVAAMVGAMATIAEPDRFASMVMVGPSPRYVDDENYIGGFGREDIDELLTSLSSNYLGWSAAMAPAIVGNPDRPELGHELTEAFCRMDPEVARRFAEATFLSDNRDDLPRVPVPTLVLQCRDDIIAPMEVGEYVAEQLPDSTFVVLEATGHCPQLSAPVLTAEAIGTWLDGRAAA</sequence>
<evidence type="ECO:0000259" key="2">
    <source>
        <dbReference type="Pfam" id="PF12697"/>
    </source>
</evidence>
<dbReference type="RefSeq" id="WP_300959420.1">
    <property type="nucleotide sequence ID" value="NZ_JAUHJR010000001.1"/>
</dbReference>
<dbReference type="InterPro" id="IPR029058">
    <property type="entry name" value="AB_hydrolase_fold"/>
</dbReference>
<name>A0ABT8EQZ6_9ACTN</name>
<organism evidence="3 4">
    <name type="scientific">Nocardioides abyssi</name>
    <dbReference type="NCBI Taxonomy" id="3058370"/>
    <lineage>
        <taxon>Bacteria</taxon>
        <taxon>Bacillati</taxon>
        <taxon>Actinomycetota</taxon>
        <taxon>Actinomycetes</taxon>
        <taxon>Propionibacteriales</taxon>
        <taxon>Nocardioidaceae</taxon>
        <taxon>Nocardioides</taxon>
    </lineage>
</organism>
<keyword evidence="3" id="KW-0378">Hydrolase</keyword>
<proteinExistence type="inferred from homology"/>
<feature type="domain" description="AB hydrolase-1" evidence="2">
    <location>
        <begin position="20"/>
        <end position="258"/>
    </location>
</feature>
<dbReference type="Proteomes" id="UP001168537">
    <property type="component" value="Unassembled WGS sequence"/>
</dbReference>
<dbReference type="GO" id="GO:0016787">
    <property type="term" value="F:hydrolase activity"/>
    <property type="evidence" value="ECO:0007669"/>
    <property type="project" value="UniProtKB-KW"/>
</dbReference>
<dbReference type="SUPFAM" id="SSF53474">
    <property type="entry name" value="alpha/beta-Hydrolases"/>
    <property type="match status" value="1"/>
</dbReference>
<evidence type="ECO:0000313" key="4">
    <source>
        <dbReference type="Proteomes" id="UP001168537"/>
    </source>
</evidence>
<dbReference type="InterPro" id="IPR000073">
    <property type="entry name" value="AB_hydrolase_1"/>
</dbReference>
<protein>
    <submittedName>
        <fullName evidence="3">Alpha/beta hydrolase</fullName>
    </submittedName>
</protein>
<dbReference type="Pfam" id="PF12697">
    <property type="entry name" value="Abhydrolase_6"/>
    <property type="match status" value="1"/>
</dbReference>
<evidence type="ECO:0000313" key="3">
    <source>
        <dbReference type="EMBL" id="MDN4160565.1"/>
    </source>
</evidence>
<evidence type="ECO:0000256" key="1">
    <source>
        <dbReference type="ARBA" id="ARBA00008645"/>
    </source>
</evidence>